<keyword evidence="2" id="KW-0732">Signal</keyword>
<evidence type="ECO:0000313" key="3">
    <source>
        <dbReference type="Proteomes" id="UP000887572"/>
    </source>
</evidence>
<dbReference type="SUPFAM" id="SSF57302">
    <property type="entry name" value="Snake toxin-like"/>
    <property type="match status" value="1"/>
</dbReference>
<evidence type="ECO:0000256" key="2">
    <source>
        <dbReference type="SAM" id="SignalP"/>
    </source>
</evidence>
<feature type="compositionally biased region" description="Low complexity" evidence="1">
    <location>
        <begin position="111"/>
        <end position="205"/>
    </location>
</feature>
<evidence type="ECO:0000256" key="1">
    <source>
        <dbReference type="SAM" id="MobiDB-lite"/>
    </source>
</evidence>
<keyword evidence="3" id="KW-1185">Reference proteome</keyword>
<proteinExistence type="predicted"/>
<feature type="signal peptide" evidence="2">
    <location>
        <begin position="1"/>
        <end position="25"/>
    </location>
</feature>
<evidence type="ECO:0000313" key="4">
    <source>
        <dbReference type="WBParaSite" id="Gr19_v10_g9634.t1"/>
    </source>
</evidence>
<dbReference type="InterPro" id="IPR045860">
    <property type="entry name" value="Snake_toxin-like_sf"/>
</dbReference>
<dbReference type="WBParaSite" id="Gr19_v10_g9634.t1">
    <property type="protein sequence ID" value="Gr19_v10_g9634.t1"/>
    <property type="gene ID" value="Gr19_v10_g9634"/>
</dbReference>
<dbReference type="Proteomes" id="UP000887572">
    <property type="component" value="Unplaced"/>
</dbReference>
<accession>A0A914IDL7</accession>
<name>A0A914IDL7_GLORO</name>
<organism evidence="3 4">
    <name type="scientific">Globodera rostochiensis</name>
    <name type="common">Golden nematode worm</name>
    <name type="synonym">Heterodera rostochiensis</name>
    <dbReference type="NCBI Taxonomy" id="31243"/>
    <lineage>
        <taxon>Eukaryota</taxon>
        <taxon>Metazoa</taxon>
        <taxon>Ecdysozoa</taxon>
        <taxon>Nematoda</taxon>
        <taxon>Chromadorea</taxon>
        <taxon>Rhabditida</taxon>
        <taxon>Tylenchina</taxon>
        <taxon>Tylenchomorpha</taxon>
        <taxon>Tylenchoidea</taxon>
        <taxon>Heteroderidae</taxon>
        <taxon>Heteroderinae</taxon>
        <taxon>Globodera</taxon>
    </lineage>
</organism>
<sequence>MKVCANAIIMPISLLAMLTFKGINGIKCTAGYYFGNRIMPLPDCSANKNCFSALCLHDNKMDYIEKGCADNEIEIEQDQRSKCIIDTSYGFEFQVCNNTDLCNEHLHNPSTTTTTEPTTTTAEPNTTTAEATTTTTEPTTTTTKPTTTTTKPTTTTTKPTTTATKPTTTTTKSTTTTTKPTTTTTKSTTTTTKRTPKTTKTTTTPTTVATTTTAQYFFGFEFGPNKVEPPCETDCHFGIQLGSVKKK</sequence>
<dbReference type="AlphaFoldDB" id="A0A914IDL7"/>
<feature type="chain" id="PRO_5036965320" evidence="2">
    <location>
        <begin position="26"/>
        <end position="247"/>
    </location>
</feature>
<feature type="region of interest" description="Disordered" evidence="1">
    <location>
        <begin position="107"/>
        <end position="205"/>
    </location>
</feature>
<reference evidence="4" key="1">
    <citation type="submission" date="2022-11" db="UniProtKB">
        <authorList>
            <consortium name="WormBaseParasite"/>
        </authorList>
    </citation>
    <scope>IDENTIFICATION</scope>
</reference>
<protein>
    <submittedName>
        <fullName evidence="4">Uncharacterized protein</fullName>
    </submittedName>
</protein>